<reference evidence="9" key="1">
    <citation type="journal article" date="2019" name="Int. J. Syst. Evol. Microbiol.">
        <title>The Global Catalogue of Microorganisms (GCM) 10K type strain sequencing project: providing services to taxonomists for standard genome sequencing and annotation.</title>
        <authorList>
            <consortium name="The Broad Institute Genomics Platform"/>
            <consortium name="The Broad Institute Genome Sequencing Center for Infectious Disease"/>
            <person name="Wu L."/>
            <person name="Ma J."/>
        </authorList>
    </citation>
    <scope>NUCLEOTIDE SEQUENCE [LARGE SCALE GENOMIC DNA]</scope>
    <source>
        <strain evidence="9">CGMCC 1.9106</strain>
    </source>
</reference>
<sequence length="848" mass="88909">MLSDAAETDLPVREALPTLLAALTGHGAAVLVAPPGSGKTTLAPLALAGEVTGRVIVAEPRRVAARAAARRMAELTGTPLGGPVGYSVRGDSRTSAATRVEVVTTGLLVQRLQHDPELAGVGAILLDEVHERQLDSDLALAFTADVRAALRPDLRLVAASATAQAERLATALGPDTPVVTASGTPYPIEVRWRPPTGPVDAPYGLRVDPRLLDHVAAVIREALRGADGDLLVFLPGAGEIEGVAGRLAGLRAEVDLLTLHGRQAAGTQDAALRPGPRRRVVLATAVAESSLTVPGVRVVVDAGLARMPRTDLGRGLGSLVTVRASRASAHQRAGRAGREGPGVVYRCWSQAEHERLPEHPDPEIASADLTSFVLQLACWSSAVGASLALLDQPPAPASTVATGTLTAIGALDGDGRVTARGRAIAGVGAHPRLARAMLDHAADLGPYRAAEVVALLGADTPISTDDLAAAWRRLRDGADAAASAAWRTEVRRLTGNVRSTDSADAEPGRASGATRRDGSGRMPDDLPGALVVGLAYPERVARVRGAGSRTYLMAGGTAAELPPGSPLTGVPWLAVAVADRQPGSSSARIRLAAATDEATARQAAAPLLVTGEEIAWSDGDVVARQVTRLGAIVLAERPLDRPDRELVAQALAEGLRREGLRLLRWTPEATALRARLAFLAHALGEPWPAVDDASLLADAGQWLGGALHTARRRDDLQRVDVAAALRTLLPWAQAAQLDQLAPERLEVPSGSRIRIDYADPAAPVLAVKVQEAFGWTQTPRLAGGRVPVVLHLLSPAGRPAAVTGDLVSFWRNGYPQVRAELRGRYPRHPWPEDPTTAEPTRRLQPRNR</sequence>
<dbReference type="Pfam" id="PF00271">
    <property type="entry name" value="Helicase_C"/>
    <property type="match status" value="1"/>
</dbReference>
<feature type="domain" description="Helicase ATP-binding" evidence="6">
    <location>
        <begin position="20"/>
        <end position="181"/>
    </location>
</feature>
<gene>
    <name evidence="8" type="primary">hrpB</name>
    <name evidence="8" type="ORF">ACFQO7_01260</name>
</gene>
<dbReference type="InterPro" id="IPR001650">
    <property type="entry name" value="Helicase_C-like"/>
</dbReference>
<dbReference type="InterPro" id="IPR027417">
    <property type="entry name" value="P-loop_NTPase"/>
</dbReference>
<dbReference type="SMART" id="SM00490">
    <property type="entry name" value="HELICc"/>
    <property type="match status" value="1"/>
</dbReference>
<evidence type="ECO:0000259" key="7">
    <source>
        <dbReference type="PROSITE" id="PS51194"/>
    </source>
</evidence>
<dbReference type="Gene3D" id="3.40.50.300">
    <property type="entry name" value="P-loop containing nucleotide triphosphate hydrolases"/>
    <property type="match status" value="2"/>
</dbReference>
<dbReference type="InterPro" id="IPR011545">
    <property type="entry name" value="DEAD/DEAH_box_helicase_dom"/>
</dbReference>
<evidence type="ECO:0000256" key="4">
    <source>
        <dbReference type="ARBA" id="ARBA00022840"/>
    </source>
</evidence>
<dbReference type="PROSITE" id="PS51192">
    <property type="entry name" value="HELICASE_ATP_BIND_1"/>
    <property type="match status" value="1"/>
</dbReference>
<protein>
    <submittedName>
        <fullName evidence="8">ATP-dependent helicase HrpB</fullName>
        <ecNumber evidence="8">3.6.4.13</ecNumber>
    </submittedName>
</protein>
<dbReference type="PROSITE" id="PS00690">
    <property type="entry name" value="DEAH_ATP_HELICASE"/>
    <property type="match status" value="1"/>
</dbReference>
<evidence type="ECO:0000256" key="3">
    <source>
        <dbReference type="ARBA" id="ARBA00022806"/>
    </source>
</evidence>
<dbReference type="InterPro" id="IPR010225">
    <property type="entry name" value="HrpB"/>
</dbReference>
<feature type="compositionally biased region" description="Basic and acidic residues" evidence="5">
    <location>
        <begin position="514"/>
        <end position="524"/>
    </location>
</feature>
<dbReference type="Pfam" id="PF00270">
    <property type="entry name" value="DEAD"/>
    <property type="match status" value="1"/>
</dbReference>
<keyword evidence="3 8" id="KW-0347">Helicase</keyword>
<dbReference type="NCBIfam" id="TIGR01970">
    <property type="entry name" value="DEAH_box_HrpB"/>
    <property type="match status" value="1"/>
</dbReference>
<evidence type="ECO:0000256" key="5">
    <source>
        <dbReference type="SAM" id="MobiDB-lite"/>
    </source>
</evidence>
<dbReference type="SMART" id="SM00487">
    <property type="entry name" value="DEXDc"/>
    <property type="match status" value="1"/>
</dbReference>
<dbReference type="EC" id="3.6.4.13" evidence="8"/>
<dbReference type="CDD" id="cd17990">
    <property type="entry name" value="DEXHc_HrpB"/>
    <property type="match status" value="1"/>
</dbReference>
<evidence type="ECO:0000259" key="6">
    <source>
        <dbReference type="PROSITE" id="PS51192"/>
    </source>
</evidence>
<dbReference type="CDD" id="cd18791">
    <property type="entry name" value="SF2_C_RHA"/>
    <property type="match status" value="1"/>
</dbReference>
<dbReference type="PANTHER" id="PTHR43519:SF1">
    <property type="entry name" value="ATP-DEPENDENT RNA HELICASE HRPB"/>
    <property type="match status" value="1"/>
</dbReference>
<dbReference type="InterPro" id="IPR007502">
    <property type="entry name" value="Helicase-assoc_dom"/>
</dbReference>
<keyword evidence="2 8" id="KW-0378">Hydrolase</keyword>
<dbReference type="Proteomes" id="UP001596392">
    <property type="component" value="Unassembled WGS sequence"/>
</dbReference>
<evidence type="ECO:0000256" key="1">
    <source>
        <dbReference type="ARBA" id="ARBA00022741"/>
    </source>
</evidence>
<dbReference type="RefSeq" id="WP_376804586.1">
    <property type="nucleotide sequence ID" value="NZ_JBHTAC010000001.1"/>
</dbReference>
<dbReference type="Pfam" id="PF08482">
    <property type="entry name" value="HrpB_C"/>
    <property type="match status" value="1"/>
</dbReference>
<dbReference type="PANTHER" id="PTHR43519">
    <property type="entry name" value="ATP-DEPENDENT RNA HELICASE HRPB"/>
    <property type="match status" value="1"/>
</dbReference>
<keyword evidence="4" id="KW-0067">ATP-binding</keyword>
<dbReference type="EMBL" id="JBHTAC010000001">
    <property type="protein sequence ID" value="MFC7241096.1"/>
    <property type="molecule type" value="Genomic_DNA"/>
</dbReference>
<proteinExistence type="predicted"/>
<accession>A0ABW2GM17</accession>
<evidence type="ECO:0000313" key="8">
    <source>
        <dbReference type="EMBL" id="MFC7241096.1"/>
    </source>
</evidence>
<dbReference type="InterPro" id="IPR013689">
    <property type="entry name" value="RNA_helicase_ATP-dep_HrpB_C"/>
</dbReference>
<feature type="region of interest" description="Disordered" evidence="5">
    <location>
        <begin position="496"/>
        <end position="524"/>
    </location>
</feature>
<comment type="caution">
    <text evidence="8">The sequence shown here is derived from an EMBL/GenBank/DDBJ whole genome shotgun (WGS) entry which is preliminary data.</text>
</comment>
<feature type="region of interest" description="Disordered" evidence="5">
    <location>
        <begin position="824"/>
        <end position="848"/>
    </location>
</feature>
<dbReference type="PIRSF" id="PIRSF005496">
    <property type="entry name" value="ATP_hel_hrpB"/>
    <property type="match status" value="1"/>
</dbReference>
<organism evidence="8 9">
    <name type="scientific">Catellatospora aurea</name>
    <dbReference type="NCBI Taxonomy" id="1337874"/>
    <lineage>
        <taxon>Bacteria</taxon>
        <taxon>Bacillati</taxon>
        <taxon>Actinomycetota</taxon>
        <taxon>Actinomycetes</taxon>
        <taxon>Micromonosporales</taxon>
        <taxon>Micromonosporaceae</taxon>
        <taxon>Catellatospora</taxon>
    </lineage>
</organism>
<dbReference type="SUPFAM" id="SSF52540">
    <property type="entry name" value="P-loop containing nucleoside triphosphate hydrolases"/>
    <property type="match status" value="1"/>
</dbReference>
<dbReference type="GO" id="GO:0003724">
    <property type="term" value="F:RNA helicase activity"/>
    <property type="evidence" value="ECO:0007669"/>
    <property type="project" value="UniProtKB-EC"/>
</dbReference>
<feature type="domain" description="Helicase C-terminal" evidence="7">
    <location>
        <begin position="210"/>
        <end position="380"/>
    </location>
</feature>
<dbReference type="PROSITE" id="PS51194">
    <property type="entry name" value="HELICASE_CTER"/>
    <property type="match status" value="1"/>
</dbReference>
<dbReference type="Gene3D" id="1.20.120.1080">
    <property type="match status" value="1"/>
</dbReference>
<keyword evidence="9" id="KW-1185">Reference proteome</keyword>
<evidence type="ECO:0000256" key="2">
    <source>
        <dbReference type="ARBA" id="ARBA00022801"/>
    </source>
</evidence>
<dbReference type="InterPro" id="IPR002464">
    <property type="entry name" value="DNA/RNA_helicase_DEAH_CS"/>
</dbReference>
<dbReference type="InterPro" id="IPR049614">
    <property type="entry name" value="HrpB_DEXH"/>
</dbReference>
<dbReference type="InterPro" id="IPR014001">
    <property type="entry name" value="Helicase_ATP-bd"/>
</dbReference>
<name>A0ABW2GM17_9ACTN</name>
<evidence type="ECO:0000313" key="9">
    <source>
        <dbReference type="Proteomes" id="UP001596392"/>
    </source>
</evidence>
<dbReference type="SMART" id="SM00847">
    <property type="entry name" value="HA2"/>
    <property type="match status" value="1"/>
</dbReference>
<keyword evidence="1" id="KW-0547">Nucleotide-binding</keyword>
<dbReference type="GO" id="GO:0016787">
    <property type="term" value="F:hydrolase activity"/>
    <property type="evidence" value="ECO:0007669"/>
    <property type="project" value="UniProtKB-KW"/>
</dbReference>